<dbReference type="EMBL" id="PIQC01000001">
    <property type="protein sequence ID" value="RUO73138.1"/>
    <property type="molecule type" value="Genomic_DNA"/>
</dbReference>
<dbReference type="GO" id="GO:0009401">
    <property type="term" value="P:phosphoenolpyruvate-dependent sugar phosphotransferase system"/>
    <property type="evidence" value="ECO:0007669"/>
    <property type="project" value="InterPro"/>
</dbReference>
<gene>
    <name evidence="5" type="ORF">CWI78_01475</name>
</gene>
<comment type="caution">
    <text evidence="5">The sequence shown here is derived from an EMBL/GenBank/DDBJ whole genome shotgun (WGS) entry which is preliminary data.</text>
</comment>
<keyword evidence="1" id="KW-0813">Transport</keyword>
<evidence type="ECO:0000256" key="3">
    <source>
        <dbReference type="ARBA" id="ARBA00022679"/>
    </source>
</evidence>
<proteinExistence type="predicted"/>
<dbReference type="GO" id="GO:0016740">
    <property type="term" value="F:transferase activity"/>
    <property type="evidence" value="ECO:0007669"/>
    <property type="project" value="UniProtKB-KW"/>
</dbReference>
<dbReference type="InterPro" id="IPR011055">
    <property type="entry name" value="Dup_hybrid_motif"/>
</dbReference>
<keyword evidence="6" id="KW-1185">Reference proteome</keyword>
<dbReference type="SUPFAM" id="SSF51261">
    <property type="entry name" value="Duplicated hybrid motif"/>
    <property type="match status" value="1"/>
</dbReference>
<accession>A0A432Z5E4</accession>
<dbReference type="AlphaFoldDB" id="A0A432Z5E4"/>
<evidence type="ECO:0000259" key="4">
    <source>
        <dbReference type="PROSITE" id="PS51093"/>
    </source>
</evidence>
<evidence type="ECO:0000256" key="1">
    <source>
        <dbReference type="ARBA" id="ARBA00022448"/>
    </source>
</evidence>
<keyword evidence="2 5" id="KW-0762">Sugar transport</keyword>
<evidence type="ECO:0000313" key="6">
    <source>
        <dbReference type="Proteomes" id="UP000288058"/>
    </source>
</evidence>
<evidence type="ECO:0000313" key="5">
    <source>
        <dbReference type="EMBL" id="RUO73138.1"/>
    </source>
</evidence>
<keyword evidence="3" id="KW-0808">Transferase</keyword>
<sequence>MWIQLHPSFSFATILPELVSSMVSVVATSKLPSLYAPVTGRVIAAQPTAAVCQQGLLGQGIVIEMTGSTLYAPADGELNHISSSGDYLSLRLNDTYSLQLVTGSGDAFGTHPALTVLCREQTQVKYGDPLVKINQSLLRSLKPIQQRLAVLVCAPDSAQPIEPFDWLQPGLITAKDSPLITY</sequence>
<dbReference type="Proteomes" id="UP000288058">
    <property type="component" value="Unassembled WGS sequence"/>
</dbReference>
<organism evidence="5 6">
    <name type="scientific">Idiomarina ramblicola</name>
    <dbReference type="NCBI Taxonomy" id="263724"/>
    <lineage>
        <taxon>Bacteria</taxon>
        <taxon>Pseudomonadati</taxon>
        <taxon>Pseudomonadota</taxon>
        <taxon>Gammaproteobacteria</taxon>
        <taxon>Alteromonadales</taxon>
        <taxon>Idiomarinaceae</taxon>
        <taxon>Idiomarina</taxon>
    </lineage>
</organism>
<feature type="domain" description="PTS EIIA type-1" evidence="4">
    <location>
        <begin position="49"/>
        <end position="154"/>
    </location>
</feature>
<dbReference type="Gene3D" id="2.70.70.10">
    <property type="entry name" value="Glucose Permease (Domain IIA)"/>
    <property type="match status" value="1"/>
</dbReference>
<dbReference type="PROSITE" id="PS51093">
    <property type="entry name" value="PTS_EIIA_TYPE_1"/>
    <property type="match status" value="1"/>
</dbReference>
<name>A0A432Z5E4_9GAMM</name>
<reference evidence="6" key="1">
    <citation type="journal article" date="2018" name="Front. Microbiol.">
        <title>Genome-Based Analysis Reveals the Taxonomy and Diversity of the Family Idiomarinaceae.</title>
        <authorList>
            <person name="Liu Y."/>
            <person name="Lai Q."/>
            <person name="Shao Z."/>
        </authorList>
    </citation>
    <scope>NUCLEOTIDE SEQUENCE [LARGE SCALE GENOMIC DNA]</scope>
    <source>
        <strain evidence="6">R22</strain>
    </source>
</reference>
<dbReference type="Pfam" id="PF00358">
    <property type="entry name" value="PTS_EIIA_1"/>
    <property type="match status" value="1"/>
</dbReference>
<evidence type="ECO:0000256" key="2">
    <source>
        <dbReference type="ARBA" id="ARBA00022597"/>
    </source>
</evidence>
<dbReference type="OrthoDB" id="6240808at2"/>
<dbReference type="InterPro" id="IPR001127">
    <property type="entry name" value="PTS_EIIA_1_perm"/>
</dbReference>
<protein>
    <submittedName>
        <fullName evidence="5">PTS glucose transporter subunit IIA</fullName>
    </submittedName>
</protein>